<dbReference type="GO" id="GO:0003987">
    <property type="term" value="F:acetate-CoA ligase activity"/>
    <property type="evidence" value="ECO:0007669"/>
    <property type="project" value="TreeGrafter"/>
</dbReference>
<dbReference type="SUPFAM" id="SSF56801">
    <property type="entry name" value="Acetyl-CoA synthetase-like"/>
    <property type="match status" value="1"/>
</dbReference>
<organism evidence="3 4">
    <name type="scientific">Novacetimonas cocois</name>
    <dbReference type="NCBI Taxonomy" id="1747507"/>
    <lineage>
        <taxon>Bacteria</taxon>
        <taxon>Pseudomonadati</taxon>
        <taxon>Pseudomonadota</taxon>
        <taxon>Alphaproteobacteria</taxon>
        <taxon>Acetobacterales</taxon>
        <taxon>Acetobacteraceae</taxon>
        <taxon>Novacetimonas</taxon>
    </lineage>
</organism>
<dbReference type="AlphaFoldDB" id="A0A365YZQ1"/>
<dbReference type="GO" id="GO:0005829">
    <property type="term" value="C:cytosol"/>
    <property type="evidence" value="ECO:0007669"/>
    <property type="project" value="TreeGrafter"/>
</dbReference>
<dbReference type="Gene3D" id="3.40.50.12780">
    <property type="entry name" value="N-terminal domain of ligase-like"/>
    <property type="match status" value="1"/>
</dbReference>
<dbReference type="EMBL" id="QEXL01000003">
    <property type="protein sequence ID" value="RBM08824.1"/>
    <property type="molecule type" value="Genomic_DNA"/>
</dbReference>
<sequence>MIGKTYDNVSILPVAHARQRFGQPVDYAGMSRIHPLTQYDPPVLNISALCVDRHLGDHADRAAISWHGTDARPDRRTISYRTLHEEVCRLANALTDQGVERGDRVAIHLPLMVESMVAVLACIRIGAVHVVLGGDLDAPTLAERLAECGAVAVLTDHDTDGIIGDITGHTSPKAMLDRALAIIGSRCRVQLVLVVGTSGTDAPMKPGRDHYYDAMVDWYEPDFTPVVMSPDDPLFLLYPPGRSGRKRGVTYTAGRYSRLTTYAMEMLAPKGNVEIPGSLLDMAWNAGQTSLLVSMLAKGGTIMPPAGSARPAGG</sequence>
<dbReference type="Proteomes" id="UP000252680">
    <property type="component" value="Unassembled WGS sequence"/>
</dbReference>
<accession>A0A365YZQ1</accession>
<comment type="caution">
    <text evidence="3">The sequence shown here is derived from an EMBL/GenBank/DDBJ whole genome shotgun (WGS) entry which is preliminary data.</text>
</comment>
<protein>
    <submittedName>
        <fullName evidence="3">Acetyl-CoA synthetase</fullName>
    </submittedName>
</protein>
<dbReference type="PANTHER" id="PTHR24095">
    <property type="entry name" value="ACETYL-COENZYME A SYNTHETASE"/>
    <property type="match status" value="1"/>
</dbReference>
<evidence type="ECO:0000256" key="1">
    <source>
        <dbReference type="ARBA" id="ARBA00022990"/>
    </source>
</evidence>
<evidence type="ECO:0000259" key="2">
    <source>
        <dbReference type="Pfam" id="PF00501"/>
    </source>
</evidence>
<evidence type="ECO:0000313" key="4">
    <source>
        <dbReference type="Proteomes" id="UP000252680"/>
    </source>
</evidence>
<keyword evidence="1" id="KW-0007">Acetylation</keyword>
<dbReference type="GO" id="GO:0006085">
    <property type="term" value="P:acetyl-CoA biosynthetic process"/>
    <property type="evidence" value="ECO:0007669"/>
    <property type="project" value="TreeGrafter"/>
</dbReference>
<dbReference type="OrthoDB" id="9803968at2"/>
<dbReference type="InterPro" id="IPR042099">
    <property type="entry name" value="ANL_N_sf"/>
</dbReference>
<dbReference type="Pfam" id="PF00501">
    <property type="entry name" value="AMP-binding"/>
    <property type="match status" value="1"/>
</dbReference>
<proteinExistence type="predicted"/>
<name>A0A365YZQ1_9PROT</name>
<reference evidence="3 4" key="1">
    <citation type="submission" date="2018-05" db="EMBL/GenBank/DDBJ databases">
        <title>Komagataeibacter cocois sp. nov., for a novel cellulose- producing strain isolated from coconut milk.</title>
        <authorList>
            <person name="Liu L."/>
            <person name="Wang Y."/>
            <person name="Liu S."/>
            <person name="Bi J."/>
            <person name="Chen H."/>
            <person name="Deng J."/>
            <person name="Zhang C."/>
            <person name="Hu Q."/>
            <person name="Li C."/>
        </authorList>
    </citation>
    <scope>NUCLEOTIDE SEQUENCE [LARGE SCALE GENOMIC DNA]</scope>
    <source>
        <strain evidence="3 4">WE7</strain>
    </source>
</reference>
<dbReference type="PANTHER" id="PTHR24095:SF14">
    <property type="entry name" value="ACETYL-COENZYME A SYNTHETASE 1"/>
    <property type="match status" value="1"/>
</dbReference>
<dbReference type="InterPro" id="IPR000873">
    <property type="entry name" value="AMP-dep_synth/lig_dom"/>
</dbReference>
<feature type="domain" description="AMP-dependent synthetase/ligase" evidence="2">
    <location>
        <begin position="53"/>
        <end position="310"/>
    </location>
</feature>
<dbReference type="RefSeq" id="WP_113595110.1">
    <property type="nucleotide sequence ID" value="NZ_QEXL01000003.1"/>
</dbReference>
<evidence type="ECO:0000313" key="3">
    <source>
        <dbReference type="EMBL" id="RBM08824.1"/>
    </source>
</evidence>
<keyword evidence="4" id="KW-1185">Reference proteome</keyword>
<gene>
    <name evidence="3" type="ORF">NJLHNGOC_03455</name>
</gene>